<evidence type="ECO:0000256" key="1">
    <source>
        <dbReference type="SAM" id="MobiDB-lite"/>
    </source>
</evidence>
<organism evidence="2 3">
    <name type="scientific">Sphaerisporangium rufum</name>
    <dbReference type="NCBI Taxonomy" id="1381558"/>
    <lineage>
        <taxon>Bacteria</taxon>
        <taxon>Bacillati</taxon>
        <taxon>Actinomycetota</taxon>
        <taxon>Actinomycetes</taxon>
        <taxon>Streptosporangiales</taxon>
        <taxon>Streptosporangiaceae</taxon>
        <taxon>Sphaerisporangium</taxon>
    </lineage>
</organism>
<protein>
    <recommendedName>
        <fullName evidence="4">Lytic transglycosylase domain-containing protein</fullName>
    </recommendedName>
</protein>
<keyword evidence="3" id="KW-1185">Reference proteome</keyword>
<feature type="compositionally biased region" description="Basic and acidic residues" evidence="1">
    <location>
        <begin position="1"/>
        <end position="12"/>
    </location>
</feature>
<comment type="caution">
    <text evidence="2">The sequence shown here is derived from an EMBL/GenBank/DDBJ whole genome shotgun (WGS) entry which is preliminary data.</text>
</comment>
<evidence type="ECO:0000313" key="3">
    <source>
        <dbReference type="Proteomes" id="UP000655287"/>
    </source>
</evidence>
<reference evidence="2" key="1">
    <citation type="submission" date="2021-01" db="EMBL/GenBank/DDBJ databases">
        <title>Whole genome shotgun sequence of Sphaerisporangium rufum NBRC 109079.</title>
        <authorList>
            <person name="Komaki H."/>
            <person name="Tamura T."/>
        </authorList>
    </citation>
    <scope>NUCLEOTIDE SEQUENCE</scope>
    <source>
        <strain evidence="2">NBRC 109079</strain>
    </source>
</reference>
<dbReference type="EMBL" id="BOOU01000041">
    <property type="protein sequence ID" value="GII77798.1"/>
    <property type="molecule type" value="Genomic_DNA"/>
</dbReference>
<evidence type="ECO:0000313" key="2">
    <source>
        <dbReference type="EMBL" id="GII77798.1"/>
    </source>
</evidence>
<dbReference type="SUPFAM" id="SSF53955">
    <property type="entry name" value="Lysozyme-like"/>
    <property type="match status" value="1"/>
</dbReference>
<sequence>MRDKPGTDEYARPPRGRARQRGSLLTPKRVAGAGVSLALVGALGVFTVRTMQENAELARTTKPLLLDDFSRMAGDPFAPDPKADALKLQAAQAARARALQDSRDDGAPKWSPIKIVKKAPGGAGFNASAFPPGSKPNPGSNKAIGQKMNAARGWASEWGCLERLWDKESGWNERAMNRSSGAYGVPQSLPGSKMASAGADWQTNPATQIKWGLGYIASRYKSPCGAWAHSQSVGWY</sequence>
<accession>A0A919R2D8</accession>
<dbReference type="RefSeq" id="WP_203984812.1">
    <property type="nucleotide sequence ID" value="NZ_BOOU01000041.1"/>
</dbReference>
<evidence type="ECO:0008006" key="4">
    <source>
        <dbReference type="Google" id="ProtNLM"/>
    </source>
</evidence>
<dbReference type="AlphaFoldDB" id="A0A919R2D8"/>
<dbReference type="InterPro" id="IPR023346">
    <property type="entry name" value="Lysozyme-like_dom_sf"/>
</dbReference>
<proteinExistence type="predicted"/>
<feature type="region of interest" description="Disordered" evidence="1">
    <location>
        <begin position="1"/>
        <end position="25"/>
    </location>
</feature>
<dbReference type="Proteomes" id="UP000655287">
    <property type="component" value="Unassembled WGS sequence"/>
</dbReference>
<name>A0A919R2D8_9ACTN</name>
<gene>
    <name evidence="2" type="ORF">Sru01_27800</name>
</gene>